<gene>
    <name evidence="1" type="ORF">ASPVEDRAFT_45900</name>
</gene>
<dbReference type="Proteomes" id="UP000184073">
    <property type="component" value="Unassembled WGS sequence"/>
</dbReference>
<name>A0A1L9PYB0_ASPVE</name>
<dbReference type="RefSeq" id="XP_040672293.1">
    <property type="nucleotide sequence ID" value="XM_040813417.1"/>
</dbReference>
<dbReference type="Pfam" id="PF06906">
    <property type="entry name" value="DUF1272"/>
    <property type="match status" value="1"/>
</dbReference>
<evidence type="ECO:0000313" key="1">
    <source>
        <dbReference type="EMBL" id="OJJ06531.1"/>
    </source>
</evidence>
<accession>A0A1L9PYB0</accession>
<proteinExistence type="predicted"/>
<keyword evidence="2" id="KW-1185">Reference proteome</keyword>
<dbReference type="EMBL" id="KV878135">
    <property type="protein sequence ID" value="OJJ06531.1"/>
    <property type="molecule type" value="Genomic_DNA"/>
</dbReference>
<dbReference type="OrthoDB" id="4382503at2759"/>
<dbReference type="VEuPathDB" id="FungiDB:ASPVEDRAFT_45900"/>
<dbReference type="AlphaFoldDB" id="A0A1L9PYB0"/>
<dbReference type="GeneID" id="63728928"/>
<reference evidence="2" key="1">
    <citation type="journal article" date="2017" name="Genome Biol.">
        <title>Comparative genomics reveals high biological diversity and specific adaptations in the industrially and medically important fungal genus Aspergillus.</title>
        <authorList>
            <person name="de Vries R.P."/>
            <person name="Riley R."/>
            <person name="Wiebenga A."/>
            <person name="Aguilar-Osorio G."/>
            <person name="Amillis S."/>
            <person name="Uchima C.A."/>
            <person name="Anderluh G."/>
            <person name="Asadollahi M."/>
            <person name="Askin M."/>
            <person name="Barry K."/>
            <person name="Battaglia E."/>
            <person name="Bayram O."/>
            <person name="Benocci T."/>
            <person name="Braus-Stromeyer S.A."/>
            <person name="Caldana C."/>
            <person name="Canovas D."/>
            <person name="Cerqueira G.C."/>
            <person name="Chen F."/>
            <person name="Chen W."/>
            <person name="Choi C."/>
            <person name="Clum A."/>
            <person name="Dos Santos R.A."/>
            <person name="Damasio A.R."/>
            <person name="Diallinas G."/>
            <person name="Emri T."/>
            <person name="Fekete E."/>
            <person name="Flipphi M."/>
            <person name="Freyberg S."/>
            <person name="Gallo A."/>
            <person name="Gournas C."/>
            <person name="Habgood R."/>
            <person name="Hainaut M."/>
            <person name="Harispe M.L."/>
            <person name="Henrissat B."/>
            <person name="Hilden K.S."/>
            <person name="Hope R."/>
            <person name="Hossain A."/>
            <person name="Karabika E."/>
            <person name="Karaffa L."/>
            <person name="Karanyi Z."/>
            <person name="Krasevec N."/>
            <person name="Kuo A."/>
            <person name="Kusch H."/>
            <person name="LaButti K."/>
            <person name="Lagendijk E.L."/>
            <person name="Lapidus A."/>
            <person name="Levasseur A."/>
            <person name="Lindquist E."/>
            <person name="Lipzen A."/>
            <person name="Logrieco A.F."/>
            <person name="MacCabe A."/>
            <person name="Maekelae M.R."/>
            <person name="Malavazi I."/>
            <person name="Melin P."/>
            <person name="Meyer V."/>
            <person name="Mielnichuk N."/>
            <person name="Miskei M."/>
            <person name="Molnar A.P."/>
            <person name="Mule G."/>
            <person name="Ngan C.Y."/>
            <person name="Orejas M."/>
            <person name="Orosz E."/>
            <person name="Ouedraogo J.P."/>
            <person name="Overkamp K.M."/>
            <person name="Park H.-S."/>
            <person name="Perrone G."/>
            <person name="Piumi F."/>
            <person name="Punt P.J."/>
            <person name="Ram A.F."/>
            <person name="Ramon A."/>
            <person name="Rauscher S."/>
            <person name="Record E."/>
            <person name="Riano-Pachon D.M."/>
            <person name="Robert V."/>
            <person name="Roehrig J."/>
            <person name="Ruller R."/>
            <person name="Salamov A."/>
            <person name="Salih N.S."/>
            <person name="Samson R.A."/>
            <person name="Sandor E."/>
            <person name="Sanguinetti M."/>
            <person name="Schuetze T."/>
            <person name="Sepcic K."/>
            <person name="Shelest E."/>
            <person name="Sherlock G."/>
            <person name="Sophianopoulou V."/>
            <person name="Squina F.M."/>
            <person name="Sun H."/>
            <person name="Susca A."/>
            <person name="Todd R.B."/>
            <person name="Tsang A."/>
            <person name="Unkles S.E."/>
            <person name="van de Wiele N."/>
            <person name="van Rossen-Uffink D."/>
            <person name="Oliveira J.V."/>
            <person name="Vesth T.C."/>
            <person name="Visser J."/>
            <person name="Yu J.-H."/>
            <person name="Zhou M."/>
            <person name="Andersen M.R."/>
            <person name="Archer D.B."/>
            <person name="Baker S.E."/>
            <person name="Benoit I."/>
            <person name="Brakhage A.A."/>
            <person name="Braus G.H."/>
            <person name="Fischer R."/>
            <person name="Frisvad J.C."/>
            <person name="Goldman G.H."/>
            <person name="Houbraken J."/>
            <person name="Oakley B."/>
            <person name="Pocsi I."/>
            <person name="Scazzocchio C."/>
            <person name="Seiboth B."/>
            <person name="vanKuyk P.A."/>
            <person name="Wortman J."/>
            <person name="Dyer P.S."/>
            <person name="Grigoriev I.V."/>
        </authorList>
    </citation>
    <scope>NUCLEOTIDE SEQUENCE [LARGE SCALE GENOMIC DNA]</scope>
    <source>
        <strain evidence="2">CBS 583.65</strain>
    </source>
</reference>
<evidence type="ECO:0000313" key="2">
    <source>
        <dbReference type="Proteomes" id="UP000184073"/>
    </source>
</evidence>
<sequence>MLQLRPNCEYCDKDLPPTSTEARICSYECTFCADCAETKLANVCPNCGGNMTPRPIRPSKEWRTGLCIAKQPPSDKRVHLKYSIEDAAALATSVNNIRPQDR</sequence>
<protein>
    <submittedName>
        <fullName evidence="1">Uncharacterized protein</fullName>
    </submittedName>
</protein>
<organism evidence="1 2">
    <name type="scientific">Aspergillus versicolor CBS 583.65</name>
    <dbReference type="NCBI Taxonomy" id="1036611"/>
    <lineage>
        <taxon>Eukaryota</taxon>
        <taxon>Fungi</taxon>
        <taxon>Dikarya</taxon>
        <taxon>Ascomycota</taxon>
        <taxon>Pezizomycotina</taxon>
        <taxon>Eurotiomycetes</taxon>
        <taxon>Eurotiomycetidae</taxon>
        <taxon>Eurotiales</taxon>
        <taxon>Aspergillaceae</taxon>
        <taxon>Aspergillus</taxon>
        <taxon>Aspergillus subgen. Nidulantes</taxon>
    </lineage>
</organism>
<dbReference type="InterPro" id="IPR010696">
    <property type="entry name" value="DUF1272"/>
</dbReference>